<sequence length="81" mass="9295">MITDRKEKERERERDRDRDRGERMDVSIEQEKDDPTTVDESQVNESKSGNCCSDSKKKMAGHVGKGWVGMRGGVCVHEGRR</sequence>
<dbReference type="AlphaFoldDB" id="A0AAN8NSI1"/>
<organism evidence="2 3">
    <name type="scientific">Polyplax serrata</name>
    <name type="common">Common mouse louse</name>
    <dbReference type="NCBI Taxonomy" id="468196"/>
    <lineage>
        <taxon>Eukaryota</taxon>
        <taxon>Metazoa</taxon>
        <taxon>Ecdysozoa</taxon>
        <taxon>Arthropoda</taxon>
        <taxon>Hexapoda</taxon>
        <taxon>Insecta</taxon>
        <taxon>Pterygota</taxon>
        <taxon>Neoptera</taxon>
        <taxon>Paraneoptera</taxon>
        <taxon>Psocodea</taxon>
        <taxon>Troctomorpha</taxon>
        <taxon>Phthiraptera</taxon>
        <taxon>Anoplura</taxon>
        <taxon>Polyplacidae</taxon>
        <taxon>Polyplax</taxon>
    </lineage>
</organism>
<feature type="compositionally biased region" description="Polar residues" evidence="1">
    <location>
        <begin position="38"/>
        <end position="53"/>
    </location>
</feature>
<gene>
    <name evidence="2" type="ORF">RUM43_006072</name>
</gene>
<accession>A0AAN8NSI1</accession>
<dbReference type="EMBL" id="JAWJWE010000037">
    <property type="protein sequence ID" value="KAK6625773.1"/>
    <property type="molecule type" value="Genomic_DNA"/>
</dbReference>
<name>A0AAN8NSI1_POLSC</name>
<reference evidence="2 3" key="1">
    <citation type="submission" date="2023-10" db="EMBL/GenBank/DDBJ databases">
        <title>Genomes of two closely related lineages of the louse Polyplax serrata with different host specificities.</title>
        <authorList>
            <person name="Martinu J."/>
            <person name="Tarabai H."/>
            <person name="Stefka J."/>
            <person name="Hypsa V."/>
        </authorList>
    </citation>
    <scope>NUCLEOTIDE SEQUENCE [LARGE SCALE GENOMIC DNA]</scope>
    <source>
        <strain evidence="2">HR10_N</strain>
    </source>
</reference>
<dbReference type="Proteomes" id="UP001372834">
    <property type="component" value="Unassembled WGS sequence"/>
</dbReference>
<evidence type="ECO:0000313" key="3">
    <source>
        <dbReference type="Proteomes" id="UP001372834"/>
    </source>
</evidence>
<feature type="compositionally biased region" description="Basic and acidic residues" evidence="1">
    <location>
        <begin position="1"/>
        <end position="35"/>
    </location>
</feature>
<evidence type="ECO:0000256" key="1">
    <source>
        <dbReference type="SAM" id="MobiDB-lite"/>
    </source>
</evidence>
<feature type="compositionally biased region" description="Gly residues" evidence="1">
    <location>
        <begin position="63"/>
        <end position="72"/>
    </location>
</feature>
<proteinExistence type="predicted"/>
<comment type="caution">
    <text evidence="2">The sequence shown here is derived from an EMBL/GenBank/DDBJ whole genome shotgun (WGS) entry which is preliminary data.</text>
</comment>
<protein>
    <submittedName>
        <fullName evidence="2">Uncharacterized protein</fullName>
    </submittedName>
</protein>
<feature type="region of interest" description="Disordered" evidence="1">
    <location>
        <begin position="1"/>
        <end position="81"/>
    </location>
</feature>
<evidence type="ECO:0000313" key="2">
    <source>
        <dbReference type="EMBL" id="KAK6625773.1"/>
    </source>
</evidence>